<dbReference type="InterPro" id="IPR011990">
    <property type="entry name" value="TPR-like_helical_dom_sf"/>
</dbReference>
<dbReference type="PANTHER" id="PTHR47926">
    <property type="entry name" value="PENTATRICOPEPTIDE REPEAT-CONTAINING PROTEIN"/>
    <property type="match status" value="1"/>
</dbReference>
<dbReference type="GO" id="GO:0009451">
    <property type="term" value="P:RNA modification"/>
    <property type="evidence" value="ECO:0007669"/>
    <property type="project" value="InterPro"/>
</dbReference>
<dbReference type="FunFam" id="1.25.40.10:FF:000333">
    <property type="entry name" value="Pentatricopeptide repeat-containing protein"/>
    <property type="match status" value="1"/>
</dbReference>
<dbReference type="AlphaFoldDB" id="A0A5K1F6W5"/>
<comment type="similarity">
    <text evidence="1">Belongs to the PPR family. PCMP-H subfamily.</text>
</comment>
<feature type="repeat" description="PPR" evidence="3">
    <location>
        <begin position="188"/>
        <end position="218"/>
    </location>
</feature>
<proteinExistence type="inferred from homology"/>
<evidence type="ECO:0000256" key="1">
    <source>
        <dbReference type="ARBA" id="ARBA00006643"/>
    </source>
</evidence>
<dbReference type="PROSITE" id="PS51375">
    <property type="entry name" value="PPR"/>
    <property type="match status" value="4"/>
</dbReference>
<reference evidence="4" key="1">
    <citation type="submission" date="2019-09" db="EMBL/GenBank/DDBJ databases">
        <authorList>
            <person name="Zhang L."/>
        </authorList>
    </citation>
    <scope>NUCLEOTIDE SEQUENCE</scope>
</reference>
<keyword evidence="2" id="KW-0677">Repeat</keyword>
<protein>
    <recommendedName>
        <fullName evidence="5">Pentacotripeptide-repeat region of PRORP domain-containing protein</fullName>
    </recommendedName>
</protein>
<dbReference type="NCBIfam" id="TIGR00756">
    <property type="entry name" value="PPR"/>
    <property type="match status" value="5"/>
</dbReference>
<dbReference type="Gramene" id="NC7G0031440.1">
    <property type="protein sequence ID" value="NC7G0031440.1:cds"/>
    <property type="gene ID" value="NC7G0031440"/>
</dbReference>
<dbReference type="OrthoDB" id="185373at2759"/>
<dbReference type="Pfam" id="PF13041">
    <property type="entry name" value="PPR_2"/>
    <property type="match status" value="3"/>
</dbReference>
<gene>
    <name evidence="4" type="ORF">NYM_LOCUS22815</name>
</gene>
<organism evidence="4">
    <name type="scientific">Nymphaea colorata</name>
    <name type="common">pocket water lily</name>
    <dbReference type="NCBI Taxonomy" id="210225"/>
    <lineage>
        <taxon>Eukaryota</taxon>
        <taxon>Viridiplantae</taxon>
        <taxon>Streptophyta</taxon>
        <taxon>Embryophyta</taxon>
        <taxon>Tracheophyta</taxon>
        <taxon>Spermatophyta</taxon>
        <taxon>Magnoliopsida</taxon>
        <taxon>Nymphaeales</taxon>
        <taxon>Nymphaeaceae</taxon>
        <taxon>Nymphaea</taxon>
    </lineage>
</organism>
<dbReference type="FunFam" id="1.25.40.10:FF:000470">
    <property type="entry name" value="Pentatricopeptide repeat-containing protein At5g66520"/>
    <property type="match status" value="1"/>
</dbReference>
<dbReference type="GO" id="GO:0003723">
    <property type="term" value="F:RNA binding"/>
    <property type="evidence" value="ECO:0007669"/>
    <property type="project" value="InterPro"/>
</dbReference>
<evidence type="ECO:0000256" key="2">
    <source>
        <dbReference type="ARBA" id="ARBA00022737"/>
    </source>
</evidence>
<sequence>MAVCVAGTGDGSPRPYVVWDREFGRRAGLALLKRCRSTKQVKQVHARIIKSGCADDCMLLAKLLQLCVSFGSMRYATLVFDQTPDPDAFVWNVMIRGHTHNGSPMDALFLYNLMLARGVSPDKYTFPFVVKACVVLGSSDKGKEVHARAIKAGFDTDTFVQNNLTNLYLSSGDTASAHRMFVDMSHRTVVSWTTMVSGLAKGGDLKTARVLFERMPEKNVVSWSAMINGYARNGQPHRALELFHQMQLANVRPNEFTLVSLLLACAELGSLNLGNWVHDYIQKHGYKLTVFLGTALLDMYSKCGSISDAVRVFQKMPEKSVATWNAMITSLGVHGRGKDAIHVFHEMQMEKVRPDDITFIGVLCACLNAGVVDDGCRYLDCMIHEYNIMPTTEHYGYVVDLLCRAGRLDEAHQLVATMPVEPDTTIWKSLHSTCRKHGDVELGQVASMRINSNDAFPGPKIMDTLPASQTQIELEVG</sequence>
<feature type="repeat" description="PPR" evidence="3">
    <location>
        <begin position="320"/>
        <end position="354"/>
    </location>
</feature>
<dbReference type="PANTHER" id="PTHR47926:SF537">
    <property type="entry name" value="PENTACOTRIPEPTIDE-REPEAT REGION OF PRORP DOMAIN-CONTAINING PROTEIN"/>
    <property type="match status" value="1"/>
</dbReference>
<dbReference type="Gene3D" id="1.25.40.10">
    <property type="entry name" value="Tetratricopeptide repeat domain"/>
    <property type="match status" value="3"/>
</dbReference>
<dbReference type="InterPro" id="IPR002885">
    <property type="entry name" value="PPR_rpt"/>
</dbReference>
<evidence type="ECO:0000256" key="3">
    <source>
        <dbReference type="PROSITE-ProRule" id="PRU00708"/>
    </source>
</evidence>
<accession>A0A5K1F6W5</accession>
<evidence type="ECO:0008006" key="5">
    <source>
        <dbReference type="Google" id="ProtNLM"/>
    </source>
</evidence>
<feature type="repeat" description="PPR" evidence="3">
    <location>
        <begin position="87"/>
        <end position="121"/>
    </location>
</feature>
<name>A0A5K1F6W5_9MAGN</name>
<evidence type="ECO:0000313" key="4">
    <source>
        <dbReference type="EMBL" id="VVW58714.1"/>
    </source>
</evidence>
<feature type="repeat" description="PPR" evidence="3">
    <location>
        <begin position="219"/>
        <end position="253"/>
    </location>
</feature>
<dbReference type="FunFam" id="1.25.40.10:FF:000090">
    <property type="entry name" value="Pentatricopeptide repeat-containing protein, chloroplastic"/>
    <property type="match status" value="1"/>
</dbReference>
<dbReference type="Pfam" id="PF01535">
    <property type="entry name" value="PPR"/>
    <property type="match status" value="1"/>
</dbReference>
<dbReference type="OMA" id="FFQNTLM"/>
<dbReference type="EMBL" id="LR721785">
    <property type="protein sequence ID" value="VVW58714.1"/>
    <property type="molecule type" value="Genomic_DNA"/>
</dbReference>
<dbReference type="InterPro" id="IPR046960">
    <property type="entry name" value="PPR_At4g14850-like_plant"/>
</dbReference>